<protein>
    <submittedName>
        <fullName evidence="2">Stringent starvation protein B</fullName>
    </submittedName>
</protein>
<evidence type="ECO:0000313" key="3">
    <source>
        <dbReference type="Proteomes" id="UP000055590"/>
    </source>
</evidence>
<keyword evidence="3" id="KW-1185">Reference proteome</keyword>
<dbReference type="RefSeq" id="WP_050724281.1">
    <property type="nucleotide sequence ID" value="NZ_CP012332.1"/>
</dbReference>
<name>A0A0K1P9G1_9BACT</name>
<gene>
    <name evidence="2" type="ORF">AKJ08_0111</name>
</gene>
<dbReference type="KEGG" id="vin:AKJ08_0111"/>
<feature type="region of interest" description="Disordered" evidence="1">
    <location>
        <begin position="81"/>
        <end position="152"/>
    </location>
</feature>
<dbReference type="SUPFAM" id="SSF101738">
    <property type="entry name" value="SspB-like"/>
    <property type="match status" value="1"/>
</dbReference>
<dbReference type="Proteomes" id="UP000055590">
    <property type="component" value="Chromosome"/>
</dbReference>
<dbReference type="Pfam" id="PF04386">
    <property type="entry name" value="SspB"/>
    <property type="match status" value="1"/>
</dbReference>
<dbReference type="AlphaFoldDB" id="A0A0K1P9G1"/>
<dbReference type="InterPro" id="IPR036760">
    <property type="entry name" value="SspB-like_sf"/>
</dbReference>
<evidence type="ECO:0000313" key="2">
    <source>
        <dbReference type="EMBL" id="AKU89724.1"/>
    </source>
</evidence>
<evidence type="ECO:0000256" key="1">
    <source>
        <dbReference type="SAM" id="MobiDB-lite"/>
    </source>
</evidence>
<accession>A0A0K1P9G1</accession>
<dbReference type="STRING" id="1391653.AKJ08_0111"/>
<dbReference type="EMBL" id="CP012332">
    <property type="protein sequence ID" value="AKU89724.1"/>
    <property type="molecule type" value="Genomic_DNA"/>
</dbReference>
<dbReference type="Gene3D" id="2.30.30.220">
    <property type="entry name" value="SspB-like"/>
    <property type="match status" value="1"/>
</dbReference>
<sequence>MVMVTLDARCAGVDVPDRFQDDPRLRLNLSYRFGLALDLNEWGVRATLTFGGMPHGCKLPWGAIYQMLSHVTSEQFLFPDDVPGDLERAMKPAPSEAPSGERKGGKARPRFSVVSGNGEEGPAEAAPVSTGEPPPDDGGGGAVRRGHLRRIK</sequence>
<proteinExistence type="predicted"/>
<reference evidence="2 3" key="1">
    <citation type="submission" date="2015-08" db="EMBL/GenBank/DDBJ databases">
        <authorList>
            <person name="Babu N.S."/>
            <person name="Beckwith C.J."/>
            <person name="Beseler K.G."/>
            <person name="Brison A."/>
            <person name="Carone J.V."/>
            <person name="Caskin T.P."/>
            <person name="Diamond M."/>
            <person name="Durham M.E."/>
            <person name="Foxe J.M."/>
            <person name="Go M."/>
            <person name="Henderson B.A."/>
            <person name="Jones I.B."/>
            <person name="McGettigan J.A."/>
            <person name="Micheletti S.J."/>
            <person name="Nasrallah M.E."/>
            <person name="Ortiz D."/>
            <person name="Piller C.R."/>
            <person name="Privatt S.R."/>
            <person name="Schneider S.L."/>
            <person name="Sharp S."/>
            <person name="Smith T.C."/>
            <person name="Stanton J.D."/>
            <person name="Ullery H.E."/>
            <person name="Wilson R.J."/>
            <person name="Serrano M.G."/>
            <person name="Buck G."/>
            <person name="Lee V."/>
            <person name="Wang Y."/>
            <person name="Carvalho R."/>
            <person name="Voegtly L."/>
            <person name="Shi R."/>
            <person name="Duckworth R."/>
            <person name="Johnson A."/>
            <person name="Loviza R."/>
            <person name="Walstead R."/>
            <person name="Shah Z."/>
            <person name="Kiflezghi M."/>
            <person name="Wade K."/>
            <person name="Ball S.L."/>
            <person name="Bradley K.W."/>
            <person name="Asai D.J."/>
            <person name="Bowman C.A."/>
            <person name="Russell D.A."/>
            <person name="Pope W.H."/>
            <person name="Jacobs-Sera D."/>
            <person name="Hendrix R.W."/>
            <person name="Hatfull G.F."/>
        </authorList>
    </citation>
    <scope>NUCLEOTIDE SEQUENCE [LARGE SCALE GENOMIC DNA]</scope>
    <source>
        <strain evidence="2 3">DSM 27710</strain>
    </source>
</reference>
<dbReference type="InterPro" id="IPR007481">
    <property type="entry name" value="SspB"/>
</dbReference>
<organism evidence="2 3">
    <name type="scientific">Vulgatibacter incomptus</name>
    <dbReference type="NCBI Taxonomy" id="1391653"/>
    <lineage>
        <taxon>Bacteria</taxon>
        <taxon>Pseudomonadati</taxon>
        <taxon>Myxococcota</taxon>
        <taxon>Myxococcia</taxon>
        <taxon>Myxococcales</taxon>
        <taxon>Cystobacterineae</taxon>
        <taxon>Vulgatibacteraceae</taxon>
        <taxon>Vulgatibacter</taxon>
    </lineage>
</organism>